<evidence type="ECO:0000313" key="2">
    <source>
        <dbReference type="Proteomes" id="UP000068164"/>
    </source>
</evidence>
<keyword evidence="2" id="KW-1185">Reference proteome</keyword>
<gene>
    <name evidence="1" type="ORF">AS026_35730</name>
</gene>
<organism evidence="1 2">
    <name type="scientific">Rhizobium altiplani</name>
    <dbReference type="NCBI Taxonomy" id="1864509"/>
    <lineage>
        <taxon>Bacteria</taxon>
        <taxon>Pseudomonadati</taxon>
        <taxon>Pseudomonadota</taxon>
        <taxon>Alphaproteobacteria</taxon>
        <taxon>Hyphomicrobiales</taxon>
        <taxon>Rhizobiaceae</taxon>
        <taxon>Rhizobium/Agrobacterium group</taxon>
        <taxon>Rhizobium</taxon>
    </lineage>
</organism>
<dbReference type="PANTHER" id="PTHR34301">
    <property type="entry name" value="DNA-BINDING PROTEIN-RELATED"/>
    <property type="match status" value="1"/>
</dbReference>
<dbReference type="SUPFAM" id="SSF52540">
    <property type="entry name" value="P-loop containing nucleoside triphosphate hydrolases"/>
    <property type="match status" value="1"/>
</dbReference>
<protein>
    <recommendedName>
        <fullName evidence="3">Orc1-like AAA ATPase domain-containing protein</fullName>
    </recommendedName>
</protein>
<dbReference type="Proteomes" id="UP000068164">
    <property type="component" value="Unassembled WGS sequence"/>
</dbReference>
<comment type="caution">
    <text evidence="1">The sequence shown here is derived from an EMBL/GenBank/DDBJ whole genome shotgun (WGS) entry which is preliminary data.</text>
</comment>
<proteinExistence type="predicted"/>
<evidence type="ECO:0000313" key="1">
    <source>
        <dbReference type="EMBL" id="KWV56022.1"/>
    </source>
</evidence>
<sequence length="360" mass="40181">MRRIGKSSLIAETRERLRASGKTVLWIDLQKHDTLAGTLAALLKALAENNGPVAKITKWAEKTDFLPANIKAKVTSIIKSKIDSVADSDVDDYAEALFEQIGSELAALDKQERPIIIFDELPLLFLNALKAADPGDQPKVVARLNKFLAILRHWRSDDVGVAMALCGSFSMPWLRREYGIDDEHLNDCDPVTIEEMQEGDARELIEACIAARRPKGWQDGCTNSLLELLPAYFPGVIQLAYSKIKYASDASLSALNGDLREKIEDALEEKYYSQFDRRFSRYDEPERERAARLFKEIAKASDGKIEFDKAIQILSAQSQQGDDQTGRELLDFLQSDGFVSSSRSRGVAYASGLVSAWRSD</sequence>
<dbReference type="EMBL" id="LNCD01000045">
    <property type="protein sequence ID" value="KWV56022.1"/>
    <property type="molecule type" value="Genomic_DNA"/>
</dbReference>
<accession>A0A109JVT1</accession>
<dbReference type="InterPro" id="IPR027417">
    <property type="entry name" value="P-loop_NTPase"/>
</dbReference>
<name>A0A109JVT1_9HYPH</name>
<dbReference type="AlphaFoldDB" id="A0A109JVT1"/>
<dbReference type="PANTHER" id="PTHR34301:SF8">
    <property type="entry name" value="ATPASE DOMAIN-CONTAINING PROTEIN"/>
    <property type="match status" value="1"/>
</dbReference>
<dbReference type="Gene3D" id="3.40.50.300">
    <property type="entry name" value="P-loop containing nucleotide triphosphate hydrolases"/>
    <property type="match status" value="1"/>
</dbReference>
<reference evidence="1 2" key="1">
    <citation type="submission" date="2015-11" db="EMBL/GenBank/DDBJ databases">
        <title>Draft Genome Sequence of the Strain BR 10423 (Rhizobium sp.) isolated from nodules of Mimosa pudica.</title>
        <authorList>
            <person name="Barauna A.C."/>
            <person name="Zilli J.E."/>
            <person name="Simoes-Araujo J.L."/>
            <person name="Reis V.M."/>
            <person name="James E.K."/>
            <person name="Reis F.B.Jr."/>
            <person name="Rouws L.F."/>
            <person name="Passos S.R."/>
            <person name="Gois S.R."/>
        </authorList>
    </citation>
    <scope>NUCLEOTIDE SEQUENCE [LARGE SCALE GENOMIC DNA]</scope>
    <source>
        <strain evidence="1 2">BR10423</strain>
    </source>
</reference>
<evidence type="ECO:0008006" key="3">
    <source>
        <dbReference type="Google" id="ProtNLM"/>
    </source>
</evidence>